<evidence type="ECO:0000256" key="2">
    <source>
        <dbReference type="SAM" id="Phobius"/>
    </source>
</evidence>
<evidence type="ECO:0000313" key="4">
    <source>
        <dbReference type="Proteomes" id="UP000538670"/>
    </source>
</evidence>
<dbReference type="PANTHER" id="PTHR43298:SF2">
    <property type="entry name" value="FMN_FAD EXPORTER YEEO-RELATED"/>
    <property type="match status" value="1"/>
</dbReference>
<keyword evidence="1" id="KW-0813">Transport</keyword>
<dbReference type="GO" id="GO:0015297">
    <property type="term" value="F:antiporter activity"/>
    <property type="evidence" value="ECO:0007669"/>
    <property type="project" value="InterPro"/>
</dbReference>
<keyword evidence="2" id="KW-0812">Transmembrane</keyword>
<proteinExistence type="predicted"/>
<evidence type="ECO:0000313" key="3">
    <source>
        <dbReference type="EMBL" id="MBB3880566.1"/>
    </source>
</evidence>
<feature type="transmembrane region" description="Helical" evidence="2">
    <location>
        <begin position="60"/>
        <end position="80"/>
    </location>
</feature>
<accession>A0A7W6AB30</accession>
<comment type="caution">
    <text evidence="3">The sequence shown here is derived from an EMBL/GenBank/DDBJ whole genome shotgun (WGS) entry which is preliminary data.</text>
</comment>
<organism evidence="3 4">
    <name type="scientific">Sphingomonas pseudosanguinis</name>
    <dbReference type="NCBI Taxonomy" id="413712"/>
    <lineage>
        <taxon>Bacteria</taxon>
        <taxon>Pseudomonadati</taxon>
        <taxon>Pseudomonadota</taxon>
        <taxon>Alphaproteobacteria</taxon>
        <taxon>Sphingomonadales</taxon>
        <taxon>Sphingomonadaceae</taxon>
        <taxon>Sphingomonas</taxon>
    </lineage>
</organism>
<dbReference type="GO" id="GO:0042910">
    <property type="term" value="F:xenobiotic transmembrane transporter activity"/>
    <property type="evidence" value="ECO:0007669"/>
    <property type="project" value="InterPro"/>
</dbReference>
<keyword evidence="4" id="KW-1185">Reference proteome</keyword>
<feature type="transmembrane region" description="Helical" evidence="2">
    <location>
        <begin position="366"/>
        <end position="389"/>
    </location>
</feature>
<protein>
    <submittedName>
        <fullName evidence="3">MATE family multidrug resistance protein</fullName>
    </submittedName>
</protein>
<feature type="transmembrane region" description="Helical" evidence="2">
    <location>
        <begin position="327"/>
        <end position="346"/>
    </location>
</feature>
<feature type="transmembrane region" description="Helical" evidence="2">
    <location>
        <begin position="195"/>
        <end position="223"/>
    </location>
</feature>
<feature type="transmembrane region" description="Helical" evidence="2">
    <location>
        <begin position="101"/>
        <end position="126"/>
    </location>
</feature>
<feature type="transmembrane region" description="Helical" evidence="2">
    <location>
        <begin position="396"/>
        <end position="418"/>
    </location>
</feature>
<feature type="transmembrane region" description="Helical" evidence="2">
    <location>
        <begin position="138"/>
        <end position="159"/>
    </location>
</feature>
<gene>
    <name evidence="3" type="ORF">GGR48_003013</name>
</gene>
<dbReference type="Pfam" id="PF01554">
    <property type="entry name" value="MatE"/>
    <property type="match status" value="2"/>
</dbReference>
<reference evidence="3 4" key="1">
    <citation type="submission" date="2020-08" db="EMBL/GenBank/DDBJ databases">
        <title>Genomic Encyclopedia of Type Strains, Phase IV (KMG-IV): sequencing the most valuable type-strain genomes for metagenomic binning, comparative biology and taxonomic classification.</title>
        <authorList>
            <person name="Goeker M."/>
        </authorList>
    </citation>
    <scope>NUCLEOTIDE SEQUENCE [LARGE SCALE GENOMIC DNA]</scope>
    <source>
        <strain evidence="3 4">DSM 19512</strain>
    </source>
</reference>
<keyword evidence="2" id="KW-0472">Membrane</keyword>
<dbReference type="Proteomes" id="UP000538670">
    <property type="component" value="Unassembled WGS sequence"/>
</dbReference>
<feature type="transmembrane region" description="Helical" evidence="2">
    <location>
        <begin position="424"/>
        <end position="444"/>
    </location>
</feature>
<dbReference type="PANTHER" id="PTHR43298">
    <property type="entry name" value="MULTIDRUG RESISTANCE PROTEIN NORM-RELATED"/>
    <property type="match status" value="1"/>
</dbReference>
<evidence type="ECO:0000256" key="1">
    <source>
        <dbReference type="ARBA" id="ARBA00022448"/>
    </source>
</evidence>
<name>A0A7W6AB30_9SPHN</name>
<dbReference type="InterPro" id="IPR002528">
    <property type="entry name" value="MATE_fam"/>
</dbReference>
<keyword evidence="2" id="KW-1133">Transmembrane helix</keyword>
<dbReference type="RefSeq" id="WP_183952609.1">
    <property type="nucleotide sequence ID" value="NZ_JACIDH010000017.1"/>
</dbReference>
<feature type="transmembrane region" description="Helical" evidence="2">
    <location>
        <begin position="21"/>
        <end position="48"/>
    </location>
</feature>
<dbReference type="GO" id="GO:0005886">
    <property type="term" value="C:plasma membrane"/>
    <property type="evidence" value="ECO:0007669"/>
    <property type="project" value="TreeGrafter"/>
</dbReference>
<dbReference type="EMBL" id="JACIDH010000017">
    <property type="protein sequence ID" value="MBB3880566.1"/>
    <property type="molecule type" value="Genomic_DNA"/>
</dbReference>
<feature type="transmembrane region" description="Helical" evidence="2">
    <location>
        <begin position="252"/>
        <end position="273"/>
    </location>
</feature>
<dbReference type="AlphaFoldDB" id="A0A7W6AB30"/>
<feature type="transmembrane region" description="Helical" evidence="2">
    <location>
        <begin position="171"/>
        <end position="189"/>
    </location>
</feature>
<feature type="transmembrane region" description="Helical" evidence="2">
    <location>
        <begin position="285"/>
        <end position="306"/>
    </location>
</feature>
<dbReference type="InterPro" id="IPR050222">
    <property type="entry name" value="MATE_MdtK"/>
</dbReference>
<sequence>MTAPLPRRPSSPRAEVFRLLGLAWPVVLTSLNWTILHVTDVIVVGMVGEHEVAALSASRSLTYIAIVTGLAWLSGVLVRASRADGAGDLPATGQALRDGMVLGLILGVAAMLILGLGGAALLRGIGVAPALIAPGARVVAVMALGYPFQMVLIAASFFLEGISRPRRVTAVNLSILPINAVLAWALAGGELGLPALGAVGAALATVIASALGAVAMVVSAVTLPRGAARGVRRLDRAAWVPTLSGAWSLARFGTVPAIASGLELAGFAILIALSTRLGDATAHGFQIVFSVHNVTFALALGLGSAAGVRAGNAVGEGVAVQAVPRTLLAVGLAAFAMGLCGLALVLTPGPVVTLFPALPQAHAVAIAMLAIWAPFILFDGMQVVLVYALRSLGDQVAAGINSIIAYFLVTGGIGWWLVAAGWGAGALAWASAAGMLVAALLHGVRFAIVARRLGSSLGLRLRSG</sequence>